<dbReference type="PANTHER" id="PTHR11839:SF5">
    <property type="entry name" value="ADP-RIBOSE PYROPHOSPHATASE"/>
    <property type="match status" value="1"/>
</dbReference>
<evidence type="ECO:0000256" key="7">
    <source>
        <dbReference type="ARBA" id="ARBA00022842"/>
    </source>
</evidence>
<dbReference type="Gene3D" id="3.90.79.10">
    <property type="entry name" value="Nucleoside Triphosphate Pyrophosphohydrolase"/>
    <property type="match status" value="1"/>
</dbReference>
<dbReference type="EMBL" id="SHLY01000002">
    <property type="protein sequence ID" value="TAA47645.1"/>
    <property type="molecule type" value="Genomic_DNA"/>
</dbReference>
<accession>A0ABY1WSP4</accession>
<dbReference type="PROSITE" id="PS51462">
    <property type="entry name" value="NUDIX"/>
    <property type="match status" value="1"/>
</dbReference>
<keyword evidence="6 14" id="KW-0378">Hydrolase</keyword>
<name>A0ABY1WSP4_9GAMM</name>
<comment type="catalytic activity">
    <reaction evidence="12">
        <text>ADP-D-ribose + H2O = D-ribose 5-phosphate + AMP + 2 H(+)</text>
        <dbReference type="Rhea" id="RHEA:10412"/>
        <dbReference type="ChEBI" id="CHEBI:15377"/>
        <dbReference type="ChEBI" id="CHEBI:15378"/>
        <dbReference type="ChEBI" id="CHEBI:57967"/>
        <dbReference type="ChEBI" id="CHEBI:78346"/>
        <dbReference type="ChEBI" id="CHEBI:456215"/>
        <dbReference type="EC" id="3.6.1.13"/>
    </reaction>
</comment>
<evidence type="ECO:0000256" key="9">
    <source>
        <dbReference type="ARBA" id="ARBA00030162"/>
    </source>
</evidence>
<comment type="function">
    <text evidence="8">Acts on ADP-mannose and ADP-glucose as well as ADP-ribose. Prevents glycogen biosynthesis. The reaction catalyzed by this enzyme is a limiting step of the gluconeogenic process.</text>
</comment>
<dbReference type="PROSITE" id="PS00893">
    <property type="entry name" value="NUDIX_BOX"/>
    <property type="match status" value="1"/>
</dbReference>
<evidence type="ECO:0000256" key="8">
    <source>
        <dbReference type="ARBA" id="ARBA00025164"/>
    </source>
</evidence>
<sequence length="231" mass="25730">MLGGADNEFRQNNLCFEEYPLSSSQSLPDRFTDKDVELLAKQTLYAGFFSMVKYRLRHKLFAGGWSEEMDREVFERGHAVVVLPYDPVSDSVVIQEQFRVGACATTSHPWLYELVAGIIEPGESAEEVAHREAAEEAGLTLGRVEHLFSYLVSPGGTTERIELYVGEVDSRGIGGLHGLANEHEDIRVQVLPRSQVLAMLADGQVENAATIIALQWLQLHGDALKSRWEVD</sequence>
<proteinExistence type="inferred from homology"/>
<evidence type="ECO:0000256" key="6">
    <source>
        <dbReference type="ARBA" id="ARBA00022801"/>
    </source>
</evidence>
<gene>
    <name evidence="14" type="ORF">EXY25_08365</name>
</gene>
<keyword evidence="15" id="KW-1185">Reference proteome</keyword>
<reference evidence="15" key="1">
    <citation type="submission" date="2019-02" db="EMBL/GenBank/DDBJ databases">
        <title>Draft genome sequence of Muricauda sp. 176CP4-71.</title>
        <authorList>
            <person name="Park J.-S."/>
        </authorList>
    </citation>
    <scope>NUCLEOTIDE SEQUENCE [LARGE SCALE GENOMIC DNA]</scope>
    <source>
        <strain evidence="15">176GS2-150</strain>
    </source>
</reference>
<evidence type="ECO:0000256" key="2">
    <source>
        <dbReference type="ARBA" id="ARBA00007482"/>
    </source>
</evidence>
<dbReference type="InterPro" id="IPR000086">
    <property type="entry name" value="NUDIX_hydrolase_dom"/>
</dbReference>
<comment type="caution">
    <text evidence="14">The sequence shown here is derived from an EMBL/GenBank/DDBJ whole genome shotgun (WGS) entry which is preliminary data.</text>
</comment>
<organism evidence="14 15">
    <name type="scientific">Corallincola spongiicola</name>
    <dbReference type="NCBI Taxonomy" id="2520508"/>
    <lineage>
        <taxon>Bacteria</taxon>
        <taxon>Pseudomonadati</taxon>
        <taxon>Pseudomonadota</taxon>
        <taxon>Gammaproteobacteria</taxon>
        <taxon>Alteromonadales</taxon>
        <taxon>Psychromonadaceae</taxon>
        <taxon>Corallincola</taxon>
    </lineage>
</organism>
<evidence type="ECO:0000256" key="10">
    <source>
        <dbReference type="ARBA" id="ARBA00030308"/>
    </source>
</evidence>
<dbReference type="Proteomes" id="UP000292544">
    <property type="component" value="Unassembled WGS sequence"/>
</dbReference>
<evidence type="ECO:0000256" key="11">
    <source>
        <dbReference type="ARBA" id="ARBA00033056"/>
    </source>
</evidence>
<dbReference type="InterPro" id="IPR015797">
    <property type="entry name" value="NUDIX_hydrolase-like_dom_sf"/>
</dbReference>
<dbReference type="NCBIfam" id="TIGR00052">
    <property type="entry name" value="nudix-type nucleoside diphosphatase, YffH/AdpP family"/>
    <property type="match status" value="1"/>
</dbReference>
<feature type="domain" description="Nudix hydrolase" evidence="13">
    <location>
        <begin position="75"/>
        <end position="218"/>
    </location>
</feature>
<comment type="similarity">
    <text evidence="2">Belongs to the Nudix hydrolase family. NudF subfamily.</text>
</comment>
<dbReference type="NCBIfam" id="NF008003">
    <property type="entry name" value="PRK10729.1"/>
    <property type="match status" value="1"/>
</dbReference>
<evidence type="ECO:0000256" key="1">
    <source>
        <dbReference type="ARBA" id="ARBA00001946"/>
    </source>
</evidence>
<dbReference type="PANTHER" id="PTHR11839">
    <property type="entry name" value="UDP/ADP-SUGAR PYROPHOSPHATASE"/>
    <property type="match status" value="1"/>
</dbReference>
<dbReference type="GO" id="GO:0047631">
    <property type="term" value="F:ADP-ribose diphosphatase activity"/>
    <property type="evidence" value="ECO:0007669"/>
    <property type="project" value="UniProtKB-EC"/>
</dbReference>
<keyword evidence="7" id="KW-0460">Magnesium</keyword>
<dbReference type="EC" id="3.6.1.13" evidence="3"/>
<keyword evidence="5" id="KW-0479">Metal-binding</keyword>
<evidence type="ECO:0000256" key="3">
    <source>
        <dbReference type="ARBA" id="ARBA00012453"/>
    </source>
</evidence>
<dbReference type="InterPro" id="IPR020084">
    <property type="entry name" value="NUDIX_hydrolase_CS"/>
</dbReference>
<comment type="cofactor">
    <cofactor evidence="1">
        <name>Mg(2+)</name>
        <dbReference type="ChEBI" id="CHEBI:18420"/>
    </cofactor>
</comment>
<dbReference type="InterPro" id="IPR004385">
    <property type="entry name" value="NDP_pyrophosphatase"/>
</dbReference>
<evidence type="ECO:0000259" key="13">
    <source>
        <dbReference type="PROSITE" id="PS51462"/>
    </source>
</evidence>
<dbReference type="Pfam" id="PF00293">
    <property type="entry name" value="NUDIX"/>
    <property type="match status" value="1"/>
</dbReference>
<evidence type="ECO:0000256" key="5">
    <source>
        <dbReference type="ARBA" id="ARBA00022723"/>
    </source>
</evidence>
<evidence type="ECO:0000256" key="4">
    <source>
        <dbReference type="ARBA" id="ARBA00013297"/>
    </source>
</evidence>
<dbReference type="SUPFAM" id="SSF55811">
    <property type="entry name" value="Nudix"/>
    <property type="match status" value="1"/>
</dbReference>
<evidence type="ECO:0000313" key="14">
    <source>
        <dbReference type="EMBL" id="TAA47645.1"/>
    </source>
</evidence>
<evidence type="ECO:0000256" key="12">
    <source>
        <dbReference type="ARBA" id="ARBA00049546"/>
    </source>
</evidence>
<dbReference type="CDD" id="cd24155">
    <property type="entry name" value="NUDIX_ADPRase"/>
    <property type="match status" value="1"/>
</dbReference>
<protein>
    <recommendedName>
        <fullName evidence="4">ADP-ribose pyrophosphatase</fullName>
        <ecNumber evidence="3">3.6.1.13</ecNumber>
    </recommendedName>
    <alternativeName>
        <fullName evidence="9">ADP-ribose diphosphatase</fullName>
    </alternativeName>
    <alternativeName>
        <fullName evidence="11">ADP-ribose phosphohydrolase</fullName>
    </alternativeName>
    <alternativeName>
        <fullName evidence="10">Adenosine diphosphoribose pyrophosphatase</fullName>
    </alternativeName>
</protein>
<evidence type="ECO:0000313" key="15">
    <source>
        <dbReference type="Proteomes" id="UP000292544"/>
    </source>
</evidence>